<evidence type="ECO:0000256" key="7">
    <source>
        <dbReference type="PIRSR" id="PIRSR615500-1"/>
    </source>
</evidence>
<dbReference type="InterPro" id="IPR003137">
    <property type="entry name" value="PA_domain"/>
</dbReference>
<dbReference type="SUPFAM" id="SSF52743">
    <property type="entry name" value="Subtilisin-like"/>
    <property type="match status" value="1"/>
</dbReference>
<keyword evidence="14" id="KW-1185">Reference proteome</keyword>
<dbReference type="GeneID" id="109725081"/>
<evidence type="ECO:0000259" key="10">
    <source>
        <dbReference type="Pfam" id="PF00082"/>
    </source>
</evidence>
<name>A0A6P5GVX2_ANACO</name>
<evidence type="ECO:0000256" key="8">
    <source>
        <dbReference type="PROSITE-ProRule" id="PRU01240"/>
    </source>
</evidence>
<feature type="domain" description="Inhibitor I9" evidence="12">
    <location>
        <begin position="29"/>
        <end position="123"/>
    </location>
</feature>
<evidence type="ECO:0000313" key="15">
    <source>
        <dbReference type="RefSeq" id="XP_020109730.1"/>
    </source>
</evidence>
<dbReference type="AlphaFoldDB" id="A0A6P5GVX2"/>
<dbReference type="Pfam" id="PF00082">
    <property type="entry name" value="Peptidase_S8"/>
    <property type="match status" value="1"/>
</dbReference>
<dbReference type="InterPro" id="IPR023828">
    <property type="entry name" value="Peptidase_S8_Ser-AS"/>
</dbReference>
<protein>
    <submittedName>
        <fullName evidence="15">Subtilisin-like protease SBT5.3</fullName>
    </submittedName>
</protein>
<dbReference type="Gene3D" id="3.30.70.80">
    <property type="entry name" value="Peptidase S8 propeptide/proteinase inhibitor I9"/>
    <property type="match status" value="1"/>
</dbReference>
<keyword evidence="4 8" id="KW-0378">Hydrolase</keyword>
<dbReference type="InterPro" id="IPR010259">
    <property type="entry name" value="S8pro/Inhibitor_I9"/>
</dbReference>
<dbReference type="FunFam" id="3.50.30.30:FF:000005">
    <property type="entry name" value="subtilisin-like protease SBT1.5"/>
    <property type="match status" value="1"/>
</dbReference>
<evidence type="ECO:0000256" key="3">
    <source>
        <dbReference type="ARBA" id="ARBA00022729"/>
    </source>
</evidence>
<dbReference type="PROSITE" id="PS51892">
    <property type="entry name" value="SUBTILASE"/>
    <property type="match status" value="1"/>
</dbReference>
<proteinExistence type="inferred from homology"/>
<dbReference type="Gene3D" id="3.40.50.200">
    <property type="entry name" value="Peptidase S8/S53 domain"/>
    <property type="match status" value="1"/>
</dbReference>
<dbReference type="CDD" id="cd02120">
    <property type="entry name" value="PA_subtilisin_like"/>
    <property type="match status" value="1"/>
</dbReference>
<dbReference type="Pfam" id="PF17766">
    <property type="entry name" value="fn3_6"/>
    <property type="match status" value="1"/>
</dbReference>
<keyword evidence="5 8" id="KW-0720">Serine protease</keyword>
<accession>A0A6P5GVX2</accession>
<evidence type="ECO:0000256" key="9">
    <source>
        <dbReference type="SAM" id="SignalP"/>
    </source>
</evidence>
<dbReference type="InterPro" id="IPR000209">
    <property type="entry name" value="Peptidase_S8/S53_dom"/>
</dbReference>
<feature type="active site" description="Charge relay system" evidence="7 8">
    <location>
        <position position="162"/>
    </location>
</feature>
<dbReference type="GO" id="GO:0006508">
    <property type="term" value="P:proteolysis"/>
    <property type="evidence" value="ECO:0007669"/>
    <property type="project" value="UniProtKB-KW"/>
</dbReference>
<gene>
    <name evidence="15" type="primary">LOC109725081</name>
</gene>
<evidence type="ECO:0000259" key="11">
    <source>
        <dbReference type="Pfam" id="PF02225"/>
    </source>
</evidence>
<dbReference type="InterPro" id="IPR036852">
    <property type="entry name" value="Peptidase_S8/S53_dom_sf"/>
</dbReference>
<organism evidence="14 15">
    <name type="scientific">Ananas comosus</name>
    <name type="common">Pineapple</name>
    <name type="synonym">Ananas ananas</name>
    <dbReference type="NCBI Taxonomy" id="4615"/>
    <lineage>
        <taxon>Eukaryota</taxon>
        <taxon>Viridiplantae</taxon>
        <taxon>Streptophyta</taxon>
        <taxon>Embryophyta</taxon>
        <taxon>Tracheophyta</taxon>
        <taxon>Spermatophyta</taxon>
        <taxon>Magnoliopsida</taxon>
        <taxon>Liliopsida</taxon>
        <taxon>Poales</taxon>
        <taxon>Bromeliaceae</taxon>
        <taxon>Bromelioideae</taxon>
        <taxon>Ananas</taxon>
    </lineage>
</organism>
<reference evidence="15" key="2">
    <citation type="submission" date="2025-08" db="UniProtKB">
        <authorList>
            <consortium name="RefSeq"/>
        </authorList>
    </citation>
    <scope>IDENTIFICATION</scope>
</reference>
<dbReference type="CDD" id="cd04852">
    <property type="entry name" value="Peptidases_S8_3"/>
    <property type="match status" value="1"/>
</dbReference>
<dbReference type="Gene3D" id="2.60.40.2310">
    <property type="match status" value="1"/>
</dbReference>
<keyword evidence="6" id="KW-0325">Glycoprotein</keyword>
<dbReference type="PRINTS" id="PR00723">
    <property type="entry name" value="SUBTILISIN"/>
</dbReference>
<evidence type="ECO:0000313" key="14">
    <source>
        <dbReference type="Proteomes" id="UP000515123"/>
    </source>
</evidence>
<keyword evidence="2 8" id="KW-0645">Protease</keyword>
<dbReference type="OrthoDB" id="206201at2759"/>
<evidence type="ECO:0000259" key="12">
    <source>
        <dbReference type="Pfam" id="PF05922"/>
    </source>
</evidence>
<dbReference type="FunFam" id="3.40.50.200:FF:000006">
    <property type="entry name" value="Subtilisin-like protease SBT1.5"/>
    <property type="match status" value="1"/>
</dbReference>
<dbReference type="PANTHER" id="PTHR10795">
    <property type="entry name" value="PROPROTEIN CONVERTASE SUBTILISIN/KEXIN"/>
    <property type="match status" value="1"/>
</dbReference>
<feature type="signal peptide" evidence="9">
    <location>
        <begin position="1"/>
        <end position="25"/>
    </location>
</feature>
<dbReference type="InterPro" id="IPR015500">
    <property type="entry name" value="Peptidase_S8_subtilisin-rel"/>
</dbReference>
<dbReference type="Gene3D" id="3.50.30.30">
    <property type="match status" value="1"/>
</dbReference>
<dbReference type="InterPro" id="IPR037045">
    <property type="entry name" value="S8pro/Inhibitor_I9_sf"/>
</dbReference>
<dbReference type="InterPro" id="IPR046450">
    <property type="entry name" value="PA_dom_sf"/>
</dbReference>
<evidence type="ECO:0000259" key="13">
    <source>
        <dbReference type="Pfam" id="PF17766"/>
    </source>
</evidence>
<dbReference type="SUPFAM" id="SSF52025">
    <property type="entry name" value="PA domain"/>
    <property type="match status" value="1"/>
</dbReference>
<evidence type="ECO:0000256" key="6">
    <source>
        <dbReference type="ARBA" id="ARBA00023180"/>
    </source>
</evidence>
<keyword evidence="3 9" id="KW-0732">Signal</keyword>
<dbReference type="FunFam" id="2.60.40.2310:FF:000002">
    <property type="entry name" value="p69E protein-like"/>
    <property type="match status" value="1"/>
</dbReference>
<dbReference type="InterPro" id="IPR041469">
    <property type="entry name" value="Subtilisin-like_FN3"/>
</dbReference>
<dbReference type="Pfam" id="PF02225">
    <property type="entry name" value="PA"/>
    <property type="match status" value="1"/>
</dbReference>
<comment type="similarity">
    <text evidence="1 8">Belongs to the peptidase S8 family.</text>
</comment>
<feature type="active site" description="Charge relay system" evidence="7 8">
    <location>
        <position position="569"/>
    </location>
</feature>
<feature type="chain" id="PRO_5028386885" evidence="9">
    <location>
        <begin position="26"/>
        <end position="786"/>
    </location>
</feature>
<evidence type="ECO:0000256" key="4">
    <source>
        <dbReference type="ARBA" id="ARBA00022801"/>
    </source>
</evidence>
<reference evidence="14" key="1">
    <citation type="journal article" date="2015" name="Nat. Genet.">
        <title>The pineapple genome and the evolution of CAM photosynthesis.</title>
        <authorList>
            <person name="Ming R."/>
            <person name="VanBuren R."/>
            <person name="Wai C.M."/>
            <person name="Tang H."/>
            <person name="Schatz M.C."/>
            <person name="Bowers J.E."/>
            <person name="Lyons E."/>
            <person name="Wang M.L."/>
            <person name="Chen J."/>
            <person name="Biggers E."/>
            <person name="Zhang J."/>
            <person name="Huang L."/>
            <person name="Zhang L."/>
            <person name="Miao W."/>
            <person name="Zhang J."/>
            <person name="Ye Z."/>
            <person name="Miao C."/>
            <person name="Lin Z."/>
            <person name="Wang H."/>
            <person name="Zhou H."/>
            <person name="Yim W.C."/>
            <person name="Priest H.D."/>
            <person name="Zheng C."/>
            <person name="Woodhouse M."/>
            <person name="Edger P.P."/>
            <person name="Guyot R."/>
            <person name="Guo H.B."/>
            <person name="Guo H."/>
            <person name="Zheng G."/>
            <person name="Singh R."/>
            <person name="Sharma A."/>
            <person name="Min X."/>
            <person name="Zheng Y."/>
            <person name="Lee H."/>
            <person name="Gurtowski J."/>
            <person name="Sedlazeck F.J."/>
            <person name="Harkess A."/>
            <person name="McKain M.R."/>
            <person name="Liao Z."/>
            <person name="Fang J."/>
            <person name="Liu J."/>
            <person name="Zhang X."/>
            <person name="Zhang Q."/>
            <person name="Hu W."/>
            <person name="Qin Y."/>
            <person name="Wang K."/>
            <person name="Chen L.Y."/>
            <person name="Shirley N."/>
            <person name="Lin Y.R."/>
            <person name="Liu L.Y."/>
            <person name="Hernandez A.G."/>
            <person name="Wright C.L."/>
            <person name="Bulone V."/>
            <person name="Tuskan G.A."/>
            <person name="Heath K."/>
            <person name="Zee F."/>
            <person name="Moore P.H."/>
            <person name="Sunkar R."/>
            <person name="Leebens-Mack J.H."/>
            <person name="Mockler T."/>
            <person name="Bennetzen J.L."/>
            <person name="Freeling M."/>
            <person name="Sankoff D."/>
            <person name="Paterson A.H."/>
            <person name="Zhu X."/>
            <person name="Yang X."/>
            <person name="Smith J.A."/>
            <person name="Cushman J.C."/>
            <person name="Paull R.E."/>
            <person name="Yu Q."/>
        </authorList>
    </citation>
    <scope>NUCLEOTIDE SEQUENCE [LARGE SCALE GENOMIC DNA]</scope>
    <source>
        <strain evidence="14">cv. F153</strain>
    </source>
</reference>
<feature type="active site" description="Charge relay system" evidence="7 8">
    <location>
        <position position="232"/>
    </location>
</feature>
<feature type="domain" description="PA" evidence="11">
    <location>
        <begin position="409"/>
        <end position="483"/>
    </location>
</feature>
<sequence length="786" mass="84795">MRRSSTTLLFAFFLSLLLLQRPIYASKKSYVVYLGDHIHGARESPSEVEGEEEESYNKRVTESHYDLLSSVLGDNKEAQDAIFYSYTNYINGFAAMLEEDTANAIAKYPGVVSVFPNRGHKLHTTRSWKFMGLERDGAGAVAGDSLWTRARFGEDTIIANLDTGVWPESESFKDEGLGPIPSKWKGICQNDFDKSFSCNRKLIGARYFNKGYAAFVGGLNSTFDTPRDTDGHGTHTLSTAGGSFVPGANVFGYGNGTAKGGSPRARVVAYKVCWPPVNGSECFDADILAAFDAAIHDGVGVISVSLGGNPDSFFDDGLAIGSFHAVRKGITVSCSAGNSGPMPGSVSNTAPWIFTVGASTMDREFPAYAIFGDKKLKGQSLSPTRLAKNKLYPMVSSKDAKAANQSENDAELCFLGSLDPKKVKDKIVVCLRGINARVEKGEAVLEAGGAGMVLANDVTTGNEIIADAHVLPATHITYSDGKVLFSYLQSTQSPHGYITKAITELNTKPAPFMAAFSSQGPNTVNPEILKPDITAPGVSVIAAYTRASSPTGLAFDHRRVSFNSDSGTSMSCPHISGVVGLLKTLYPRWSPAAIKSAIMTSARTRDNKEEPMLNSSFVRATPFSYGSGHVRPNRAMDPGLVYDLTTSDYLNFLCALGYKADQLALFTTGTAPYKCPAKPIRLEDFNYPSITVPNLSGSITVSRTVKNVGPPGTYTVRVRPPKAIQIAVRPKSLKFDSVGEEKKFQVTLKVENRAAASDYVFGVLVWSDGKRYVRSPLVVKVARRKP</sequence>
<feature type="domain" description="Peptidase S8/S53" evidence="10">
    <location>
        <begin position="153"/>
        <end position="616"/>
    </location>
</feature>
<evidence type="ECO:0000256" key="5">
    <source>
        <dbReference type="ARBA" id="ARBA00022825"/>
    </source>
</evidence>
<feature type="domain" description="Subtilisin-like protease fibronectin type-III" evidence="13">
    <location>
        <begin position="684"/>
        <end position="779"/>
    </location>
</feature>
<evidence type="ECO:0000256" key="2">
    <source>
        <dbReference type="ARBA" id="ARBA00022670"/>
    </source>
</evidence>
<evidence type="ECO:0000256" key="1">
    <source>
        <dbReference type="ARBA" id="ARBA00011073"/>
    </source>
</evidence>
<dbReference type="PROSITE" id="PS00138">
    <property type="entry name" value="SUBTILASE_SER"/>
    <property type="match status" value="1"/>
</dbReference>
<dbReference type="Proteomes" id="UP000515123">
    <property type="component" value="Linkage group 19"/>
</dbReference>
<dbReference type="GO" id="GO:0004252">
    <property type="term" value="F:serine-type endopeptidase activity"/>
    <property type="evidence" value="ECO:0007669"/>
    <property type="project" value="UniProtKB-UniRule"/>
</dbReference>
<dbReference type="InterPro" id="IPR034197">
    <property type="entry name" value="Peptidases_S8_3"/>
</dbReference>
<dbReference type="FunFam" id="3.30.70.80:FF:000002">
    <property type="entry name" value="Subtilisin-like protease SBT5.3"/>
    <property type="match status" value="1"/>
</dbReference>
<dbReference type="RefSeq" id="XP_020109730.1">
    <property type="nucleotide sequence ID" value="XM_020254141.1"/>
</dbReference>
<dbReference type="Pfam" id="PF05922">
    <property type="entry name" value="Inhibitor_I9"/>
    <property type="match status" value="1"/>
</dbReference>
<dbReference type="InterPro" id="IPR045051">
    <property type="entry name" value="SBT"/>
</dbReference>